<dbReference type="PANTHER" id="PTHR13681:SF24">
    <property type="entry name" value="TUDOR DOMAIN-CONTAINING PROTEIN 3"/>
    <property type="match status" value="1"/>
</dbReference>
<evidence type="ECO:0000256" key="2">
    <source>
        <dbReference type="ARBA" id="ARBA00013421"/>
    </source>
</evidence>
<feature type="region of interest" description="Disordered" evidence="6">
    <location>
        <begin position="267"/>
        <end position="503"/>
    </location>
</feature>
<dbReference type="Pfam" id="PF00567">
    <property type="entry name" value="TUDOR"/>
    <property type="match status" value="1"/>
</dbReference>
<dbReference type="PROSITE" id="PS50030">
    <property type="entry name" value="UBA"/>
    <property type="match status" value="1"/>
</dbReference>
<feature type="domain" description="Tudor" evidence="8">
    <location>
        <begin position="546"/>
        <end position="606"/>
    </location>
</feature>
<comment type="subcellular location">
    <subcellularLocation>
        <location evidence="1">Nucleus</location>
    </subcellularLocation>
</comment>
<dbReference type="SUPFAM" id="SSF46934">
    <property type="entry name" value="UBA-like"/>
    <property type="match status" value="1"/>
</dbReference>
<dbReference type="Gene3D" id="2.30.30.140">
    <property type="match status" value="1"/>
</dbReference>
<dbReference type="STRING" id="283909.R7URX3"/>
<dbReference type="GO" id="GO:0006325">
    <property type="term" value="P:chromatin organization"/>
    <property type="evidence" value="ECO:0007669"/>
    <property type="project" value="UniProtKB-KW"/>
</dbReference>
<gene>
    <name evidence="9" type="ORF">CAPTEDRAFT_225700</name>
</gene>
<dbReference type="SMART" id="SM01161">
    <property type="entry name" value="DUF1767"/>
    <property type="match status" value="1"/>
</dbReference>
<feature type="compositionally biased region" description="Basic and acidic residues" evidence="6">
    <location>
        <begin position="445"/>
        <end position="465"/>
    </location>
</feature>
<dbReference type="InterPro" id="IPR042470">
    <property type="entry name" value="RMI1_N_C_sf"/>
</dbReference>
<feature type="region of interest" description="Disordered" evidence="6">
    <location>
        <begin position="139"/>
        <end position="191"/>
    </location>
</feature>
<evidence type="ECO:0000256" key="3">
    <source>
        <dbReference type="ARBA" id="ARBA00022853"/>
    </source>
</evidence>
<dbReference type="Pfam" id="PF08585">
    <property type="entry name" value="RMI1_N_C"/>
    <property type="match status" value="1"/>
</dbReference>
<evidence type="ECO:0000256" key="4">
    <source>
        <dbReference type="ARBA" id="ARBA00023242"/>
    </source>
</evidence>
<evidence type="ECO:0000313" key="11">
    <source>
        <dbReference type="Proteomes" id="UP000014760"/>
    </source>
</evidence>
<protein>
    <recommendedName>
        <fullName evidence="2">Tudor domain-containing protein 3</fullName>
    </recommendedName>
</protein>
<evidence type="ECO:0000259" key="7">
    <source>
        <dbReference type="PROSITE" id="PS50030"/>
    </source>
</evidence>
<dbReference type="Proteomes" id="UP000014760">
    <property type="component" value="Unassembled WGS sequence"/>
</dbReference>
<dbReference type="InterPro" id="IPR015940">
    <property type="entry name" value="UBA"/>
</dbReference>
<reference evidence="10" key="3">
    <citation type="submission" date="2015-06" db="UniProtKB">
        <authorList>
            <consortium name="EnsemblMetazoa"/>
        </authorList>
    </citation>
    <scope>IDENTIFICATION</scope>
</reference>
<keyword evidence="3" id="KW-0156">Chromatin regulator</keyword>
<dbReference type="InterPro" id="IPR002999">
    <property type="entry name" value="Tudor"/>
</dbReference>
<dbReference type="Gene3D" id="1.10.8.10">
    <property type="entry name" value="DNA helicase RuvA subunit, C-terminal domain"/>
    <property type="match status" value="1"/>
</dbReference>
<keyword evidence="4" id="KW-0539">Nucleus</keyword>
<dbReference type="Pfam" id="PF00627">
    <property type="entry name" value="UBA"/>
    <property type="match status" value="1"/>
</dbReference>
<dbReference type="FunCoup" id="R7URX3">
    <property type="interactions" value="1535"/>
</dbReference>
<dbReference type="PANTHER" id="PTHR13681">
    <property type="entry name" value="SURVIVAL OF MOTOR NEURON-RELATED-SPLICING FACTOR 30-RELATED"/>
    <property type="match status" value="1"/>
</dbReference>
<keyword evidence="11" id="KW-1185">Reference proteome</keyword>
<dbReference type="SMART" id="SM00165">
    <property type="entry name" value="UBA"/>
    <property type="match status" value="1"/>
</dbReference>
<feature type="domain" description="UBA" evidence="7">
    <location>
        <begin position="220"/>
        <end position="259"/>
    </location>
</feature>
<dbReference type="AlphaFoldDB" id="R7URX3"/>
<evidence type="ECO:0000313" key="10">
    <source>
        <dbReference type="EnsemblMetazoa" id="CapteP225700"/>
    </source>
</evidence>
<feature type="compositionally biased region" description="Low complexity" evidence="6">
    <location>
        <begin position="433"/>
        <end position="444"/>
    </location>
</feature>
<dbReference type="HOGENOM" id="CLU_022646_0_0_1"/>
<feature type="compositionally biased region" description="Gly residues" evidence="6">
    <location>
        <begin position="482"/>
        <end position="500"/>
    </location>
</feature>
<dbReference type="EMBL" id="AMQN01001033">
    <property type="status" value="NOT_ANNOTATED_CDS"/>
    <property type="molecule type" value="Genomic_DNA"/>
</dbReference>
<evidence type="ECO:0000313" key="9">
    <source>
        <dbReference type="EMBL" id="ELU08898.1"/>
    </source>
</evidence>
<dbReference type="EMBL" id="KB298688">
    <property type="protein sequence ID" value="ELU08898.1"/>
    <property type="molecule type" value="Genomic_DNA"/>
</dbReference>
<dbReference type="EnsemblMetazoa" id="CapteT225700">
    <property type="protein sequence ID" value="CapteP225700"/>
    <property type="gene ID" value="CapteG225700"/>
</dbReference>
<dbReference type="InterPro" id="IPR009060">
    <property type="entry name" value="UBA-like_sf"/>
</dbReference>
<evidence type="ECO:0000256" key="6">
    <source>
        <dbReference type="SAM" id="MobiDB-lite"/>
    </source>
</evidence>
<name>R7URX3_CAPTE</name>
<feature type="compositionally biased region" description="Basic and acidic residues" evidence="6">
    <location>
        <begin position="180"/>
        <end position="191"/>
    </location>
</feature>
<feature type="compositionally biased region" description="Basic and acidic residues" evidence="6">
    <location>
        <begin position="159"/>
        <end position="173"/>
    </location>
</feature>
<organism evidence="9">
    <name type="scientific">Capitella teleta</name>
    <name type="common">Polychaete worm</name>
    <dbReference type="NCBI Taxonomy" id="283909"/>
    <lineage>
        <taxon>Eukaryota</taxon>
        <taxon>Metazoa</taxon>
        <taxon>Spiralia</taxon>
        <taxon>Lophotrochozoa</taxon>
        <taxon>Annelida</taxon>
        <taxon>Polychaeta</taxon>
        <taxon>Sedentaria</taxon>
        <taxon>Scolecida</taxon>
        <taxon>Capitellidae</taxon>
        <taxon>Capitella</taxon>
    </lineage>
</organism>
<dbReference type="CDD" id="cd14297">
    <property type="entry name" value="UBA2_spUBP14_like"/>
    <property type="match status" value="1"/>
</dbReference>
<dbReference type="OrthoDB" id="434939at2759"/>
<dbReference type="InterPro" id="IPR013894">
    <property type="entry name" value="RMI1_OB"/>
</dbReference>
<accession>R7URX3</accession>
<reference evidence="9 11" key="2">
    <citation type="journal article" date="2013" name="Nature">
        <title>Insights into bilaterian evolution from three spiralian genomes.</title>
        <authorList>
            <person name="Simakov O."/>
            <person name="Marletaz F."/>
            <person name="Cho S.J."/>
            <person name="Edsinger-Gonzales E."/>
            <person name="Havlak P."/>
            <person name="Hellsten U."/>
            <person name="Kuo D.H."/>
            <person name="Larsson T."/>
            <person name="Lv J."/>
            <person name="Arendt D."/>
            <person name="Savage R."/>
            <person name="Osoegawa K."/>
            <person name="de Jong P."/>
            <person name="Grimwood J."/>
            <person name="Chapman J.A."/>
            <person name="Shapiro H."/>
            <person name="Aerts A."/>
            <person name="Otillar R.P."/>
            <person name="Terry A.Y."/>
            <person name="Boore J.L."/>
            <person name="Grigoriev I.V."/>
            <person name="Lindberg D.R."/>
            <person name="Seaver E.C."/>
            <person name="Weisblat D.A."/>
            <person name="Putnam N.H."/>
            <person name="Rokhsar D.S."/>
        </authorList>
    </citation>
    <scope>NUCLEOTIDE SEQUENCE</scope>
    <source>
        <strain evidence="9 11">I ESC-2004</strain>
    </source>
</reference>
<evidence type="ECO:0000256" key="1">
    <source>
        <dbReference type="ARBA" id="ARBA00004123"/>
    </source>
</evidence>
<feature type="compositionally biased region" description="Basic and acidic residues" evidence="6">
    <location>
        <begin position="279"/>
        <end position="344"/>
    </location>
</feature>
<evidence type="ECO:0000256" key="5">
    <source>
        <dbReference type="ARBA" id="ARBA00035105"/>
    </source>
</evidence>
<evidence type="ECO:0000259" key="8">
    <source>
        <dbReference type="PROSITE" id="PS50304"/>
    </source>
</evidence>
<dbReference type="SUPFAM" id="SSF63748">
    <property type="entry name" value="Tudor/PWWP/MBT"/>
    <property type="match status" value="1"/>
</dbReference>
<sequence length="644" mass="71389">MNYFPFTKVKPAKLDLREIGEKHLPDGRSKQDSVDGPFVLQITKIRNVSAPKDNEESQGAPKLLRLMLTDGHLTCSALQMDNIPELSHNCPPGTKLKLSGRVKMNHSFLLLDRNNCKILGGHVDRLFEPWNVKKQLAQHHRSAHQKEGGPPIFTPFGQRRKDPPPLNHKKDNFKSLATQEQKKETTEFEQQRKATIAKLQETKSEVKPKIFGSAGVNKVQHDRDLAKIVEMGFSTDQASIALRKSNGNVEQALENLLNQPFENAANARWAGSSGGYSRGEGRGPPERGGRGPPERDDRGRGPPERGDGRRGPPERGGKGPSEREDRGRGPPNRDDNRRGPPDRGRGRRGHFSNDPDPEDEHSRPSGPAMLSDFLTGKIPSKAAPAKPPQRAPSPLRHQTDDPQKRTPPNLPPRLMKQRDHKPPAPLLPTPSQRSDNSRNSNNRFSDNRNDHRPARGQPRRDDQRNGGDASQEVTQQMRDMRLGGGGGGGGGGGRRSGGGNAVFMDTYPPSGFMCAPPANINTNRVPTMQFSAQRQQPAPKQQNNNQWKIGDYCMAKYYSDQQFYNAFITAFDPSGQVATVTFQDYGNTESVFISDLRPLKPNWDQGQPTAYVIQYAQEYPPAYQDGYVPTATASMATNEDGGYL</sequence>
<reference evidence="11" key="1">
    <citation type="submission" date="2012-12" db="EMBL/GenBank/DDBJ databases">
        <authorList>
            <person name="Hellsten U."/>
            <person name="Grimwood J."/>
            <person name="Chapman J.A."/>
            <person name="Shapiro H."/>
            <person name="Aerts A."/>
            <person name="Otillar R.P."/>
            <person name="Terry A.Y."/>
            <person name="Boore J.L."/>
            <person name="Simakov O."/>
            <person name="Marletaz F."/>
            <person name="Cho S.-J."/>
            <person name="Edsinger-Gonzales E."/>
            <person name="Havlak P."/>
            <person name="Kuo D.-H."/>
            <person name="Larsson T."/>
            <person name="Lv J."/>
            <person name="Arendt D."/>
            <person name="Savage R."/>
            <person name="Osoegawa K."/>
            <person name="de Jong P."/>
            <person name="Lindberg D.R."/>
            <person name="Seaver E.C."/>
            <person name="Weisblat D.A."/>
            <person name="Putnam N.H."/>
            <person name="Grigoriev I.V."/>
            <person name="Rokhsar D.S."/>
        </authorList>
    </citation>
    <scope>NUCLEOTIDE SEQUENCE</scope>
    <source>
        <strain evidence="11">I ESC-2004</strain>
    </source>
</reference>
<dbReference type="OMA" id="SAPKYEY"/>
<dbReference type="PROSITE" id="PS50304">
    <property type="entry name" value="TUDOR"/>
    <property type="match status" value="1"/>
</dbReference>
<proteinExistence type="predicted"/>
<dbReference type="GO" id="GO:0005634">
    <property type="term" value="C:nucleus"/>
    <property type="evidence" value="ECO:0007669"/>
    <property type="project" value="UniProtKB-SubCell"/>
</dbReference>
<dbReference type="SMART" id="SM00333">
    <property type="entry name" value="TUDOR"/>
    <property type="match status" value="1"/>
</dbReference>
<dbReference type="Gene3D" id="2.40.50.770">
    <property type="entry name" value="RecQ-mediated genome instability protein Rmi1, C-terminal domain"/>
    <property type="match status" value="1"/>
</dbReference>
<comment type="function">
    <text evidence="5">Scaffolding protein that specifically recognizes and binds dimethylarginine-containing proteins. Plays a role in the regulation of translation of target mRNAs by binding Arg/Gly-rich motifs (GAR) in dimethylarginine-containing proteins. In nucleus, acts as a coactivator: recognizes and binds asymmetric dimethylation on the core histone tails associated with transcriptional activation (H3R17me2a and H4R3me2a) and recruits proteins at these arginine-methylated loci. In cytoplasm, acts as an antiviral factor that participates in the assembly of stress granules together with G3BP1.</text>
</comment>